<dbReference type="GO" id="GO:0004190">
    <property type="term" value="F:aspartic-type endopeptidase activity"/>
    <property type="evidence" value="ECO:0007669"/>
    <property type="project" value="UniProtKB-KW"/>
</dbReference>
<protein>
    <recommendedName>
        <fullName evidence="4">Peptidase A1 domain-containing protein</fullName>
    </recommendedName>
</protein>
<evidence type="ECO:0000313" key="5">
    <source>
        <dbReference type="EMBL" id="KAK6359350.1"/>
    </source>
</evidence>
<dbReference type="InterPro" id="IPR001969">
    <property type="entry name" value="Aspartic_peptidase_AS"/>
</dbReference>
<dbReference type="SUPFAM" id="SSF50630">
    <property type="entry name" value="Acid proteases"/>
    <property type="match status" value="2"/>
</dbReference>
<feature type="chain" id="PRO_5043463099" description="Peptidase A1 domain-containing protein" evidence="3">
    <location>
        <begin position="18"/>
        <end position="602"/>
    </location>
</feature>
<keyword evidence="1" id="KW-0378">Hydrolase</keyword>
<dbReference type="Proteomes" id="UP001375240">
    <property type="component" value="Unassembled WGS sequence"/>
</dbReference>
<evidence type="ECO:0000259" key="4">
    <source>
        <dbReference type="PROSITE" id="PS51767"/>
    </source>
</evidence>
<dbReference type="PROSITE" id="PS51767">
    <property type="entry name" value="PEPTIDASE_A1"/>
    <property type="match status" value="1"/>
</dbReference>
<evidence type="ECO:0000256" key="2">
    <source>
        <dbReference type="SAM" id="MobiDB-lite"/>
    </source>
</evidence>
<feature type="compositionally biased region" description="Low complexity" evidence="2">
    <location>
        <begin position="397"/>
        <end position="422"/>
    </location>
</feature>
<gene>
    <name evidence="5" type="ORF">TWF696_000511</name>
</gene>
<sequence length="602" mass="63461">MKSSFCALVLLLHQAVALPQAFTFADYVITASGDFYEEVPPAPTATEAASQDTTLENIDGHGVKEALDRGQNEAPEPVDVGHQQAPEPGFIPVYSAAGLFVAELIIGEDILYLAVDTGSFHFWVISSLMPEACGQAIAAGGGCYTAGPSAKNFTSSQNYTFGYKDGTVVFGAAVVEEDIGSAGIFGAVSWSEQIVALPESAKPWPADSGISGVFPLGFNEKAYEAARAADAGYREVANGTESLDELTLDITNWHFFTTYFKPGAQMFLGFDYDPTALYEGDLAEVPVSSINGSWFVQPDASWVAATQAPIVGGAAPTPAPPPAPAPPASTATPAPAPAPTQTVTSTINGAIFVYYIYTIDGVVTTSTATESMTTTATDLSTTSVANITITAPFSNSTTTGGTDTVPTTDMSTTPTDMTSMTDTTESAVSTATETATTTVGPQRFVKRESVPQMPILLDTGSEETHIDTDTVKAIYGALSGSCLTVEGRLHNCTYPCTFNYSTFTIEPEYPATIQLPWGAHPITVDTTQLVSEVYEDCHPENGANVCTSTCRGTIQEQKAGASYYVYGATVFKSSFFKWDTKDNGKVGAAPYTGGAGEAWYYE</sequence>
<keyword evidence="3" id="KW-0732">Signal</keyword>
<dbReference type="EMBL" id="JAVHNQ010000001">
    <property type="protein sequence ID" value="KAK6359350.1"/>
    <property type="molecule type" value="Genomic_DNA"/>
</dbReference>
<dbReference type="GO" id="GO:0006508">
    <property type="term" value="P:proteolysis"/>
    <property type="evidence" value="ECO:0007669"/>
    <property type="project" value="InterPro"/>
</dbReference>
<feature type="compositionally biased region" description="Pro residues" evidence="2">
    <location>
        <begin position="317"/>
        <end position="327"/>
    </location>
</feature>
<evidence type="ECO:0000256" key="3">
    <source>
        <dbReference type="SAM" id="SignalP"/>
    </source>
</evidence>
<keyword evidence="1" id="KW-0645">Protease</keyword>
<feature type="domain" description="Peptidase A1" evidence="4">
    <location>
        <begin position="100"/>
        <end position="589"/>
    </location>
</feature>
<organism evidence="5 6">
    <name type="scientific">Orbilia brochopaga</name>
    <dbReference type="NCBI Taxonomy" id="3140254"/>
    <lineage>
        <taxon>Eukaryota</taxon>
        <taxon>Fungi</taxon>
        <taxon>Dikarya</taxon>
        <taxon>Ascomycota</taxon>
        <taxon>Pezizomycotina</taxon>
        <taxon>Orbiliomycetes</taxon>
        <taxon>Orbiliales</taxon>
        <taxon>Orbiliaceae</taxon>
        <taxon>Orbilia</taxon>
    </lineage>
</organism>
<dbReference type="PROSITE" id="PS00141">
    <property type="entry name" value="ASP_PROTEASE"/>
    <property type="match status" value="1"/>
</dbReference>
<dbReference type="Pfam" id="PF00026">
    <property type="entry name" value="Asp"/>
    <property type="match status" value="1"/>
</dbReference>
<feature type="signal peptide" evidence="3">
    <location>
        <begin position="1"/>
        <end position="17"/>
    </location>
</feature>
<name>A0AAV9VHV0_9PEZI</name>
<evidence type="ECO:0000313" key="6">
    <source>
        <dbReference type="Proteomes" id="UP001375240"/>
    </source>
</evidence>
<accession>A0AAV9VHV0</accession>
<reference evidence="5 6" key="1">
    <citation type="submission" date="2019-10" db="EMBL/GenBank/DDBJ databases">
        <authorList>
            <person name="Palmer J.M."/>
        </authorList>
    </citation>
    <scope>NUCLEOTIDE SEQUENCE [LARGE SCALE GENOMIC DNA]</scope>
    <source>
        <strain evidence="5 6">TWF696</strain>
    </source>
</reference>
<evidence type="ECO:0000256" key="1">
    <source>
        <dbReference type="ARBA" id="ARBA00022750"/>
    </source>
</evidence>
<dbReference type="InterPro" id="IPR021109">
    <property type="entry name" value="Peptidase_aspartic_dom_sf"/>
</dbReference>
<feature type="region of interest" description="Disordered" evidence="2">
    <location>
        <begin position="313"/>
        <end position="342"/>
    </location>
</feature>
<keyword evidence="1" id="KW-0064">Aspartyl protease</keyword>
<dbReference type="AlphaFoldDB" id="A0AAV9VHV0"/>
<dbReference type="Gene3D" id="2.40.70.10">
    <property type="entry name" value="Acid Proteases"/>
    <property type="match status" value="2"/>
</dbReference>
<feature type="region of interest" description="Disordered" evidence="2">
    <location>
        <begin position="395"/>
        <end position="422"/>
    </location>
</feature>
<dbReference type="InterPro" id="IPR033121">
    <property type="entry name" value="PEPTIDASE_A1"/>
</dbReference>
<proteinExistence type="predicted"/>
<keyword evidence="6" id="KW-1185">Reference proteome</keyword>
<comment type="caution">
    <text evidence="5">The sequence shown here is derived from an EMBL/GenBank/DDBJ whole genome shotgun (WGS) entry which is preliminary data.</text>
</comment>